<keyword evidence="3 5" id="KW-1133">Transmembrane helix</keyword>
<evidence type="ECO:0000256" key="5">
    <source>
        <dbReference type="SAM" id="Phobius"/>
    </source>
</evidence>
<name>A0A2P2E962_9PROT</name>
<comment type="caution">
    <text evidence="7">The sequence shown here is derived from an EMBL/GenBank/DDBJ whole genome shotgun (WGS) entry which is preliminary data.</text>
</comment>
<feature type="transmembrane region" description="Helical" evidence="5">
    <location>
        <begin position="112"/>
        <end position="138"/>
    </location>
</feature>
<sequence>MTLLILGLLVFLGAHAFVRFRGPREALAGSLGAQPYRGVFSLVSLAGFVLLIYGYGQYRAAGMIPVWTPPTFLSHISLILMLPVMVLLVSAYSPGKIKAMVVHPMLAAVKIWALAHLLANGDLGSMLLFGSFFAWALFARIRLGKAERVTMPMGRGDWIALGLGTAVWLGFMAGLHKILIGVPVIS</sequence>
<keyword evidence="4 5" id="KW-0472">Membrane</keyword>
<evidence type="ECO:0000256" key="1">
    <source>
        <dbReference type="ARBA" id="ARBA00004141"/>
    </source>
</evidence>
<evidence type="ECO:0000259" key="6">
    <source>
        <dbReference type="Pfam" id="PF07298"/>
    </source>
</evidence>
<evidence type="ECO:0000313" key="7">
    <source>
        <dbReference type="EMBL" id="GBF57554.1"/>
    </source>
</evidence>
<dbReference type="RefSeq" id="WP_108984432.1">
    <property type="nucleotide sequence ID" value="NZ_BFBR01000003.1"/>
</dbReference>
<dbReference type="OrthoDB" id="5293641at2"/>
<feature type="domain" description="NnrU" evidence="6">
    <location>
        <begin position="3"/>
        <end position="183"/>
    </location>
</feature>
<dbReference type="Proteomes" id="UP000245086">
    <property type="component" value="Unassembled WGS sequence"/>
</dbReference>
<evidence type="ECO:0000313" key="8">
    <source>
        <dbReference type="Proteomes" id="UP000245086"/>
    </source>
</evidence>
<gene>
    <name evidence="7" type="ORF">PbB2_01221</name>
</gene>
<feature type="transmembrane region" description="Helical" evidence="5">
    <location>
        <begin position="40"/>
        <end position="60"/>
    </location>
</feature>
<evidence type="ECO:0000256" key="3">
    <source>
        <dbReference type="ARBA" id="ARBA00022989"/>
    </source>
</evidence>
<evidence type="ECO:0000256" key="2">
    <source>
        <dbReference type="ARBA" id="ARBA00022692"/>
    </source>
</evidence>
<feature type="transmembrane region" description="Helical" evidence="5">
    <location>
        <begin position="158"/>
        <end position="180"/>
    </location>
</feature>
<dbReference type="AlphaFoldDB" id="A0A2P2E962"/>
<dbReference type="GO" id="GO:0016020">
    <property type="term" value="C:membrane"/>
    <property type="evidence" value="ECO:0007669"/>
    <property type="project" value="UniProtKB-SubCell"/>
</dbReference>
<keyword evidence="8" id="KW-1185">Reference proteome</keyword>
<proteinExistence type="predicted"/>
<reference evidence="7 8" key="1">
    <citation type="journal article" date="2018" name="Genome Announc.">
        <title>Draft Genome Sequence of "Candidatus Phycosocius bacilliformis," an Alphaproteobacterial Ectosymbiont of the Hydrocarbon-Producing Green Alga Botryococcus braunii.</title>
        <authorList>
            <person name="Tanabe Y."/>
            <person name="Yamaguchi H."/>
            <person name="Watanabe M.M."/>
        </authorList>
    </citation>
    <scope>NUCLEOTIDE SEQUENCE [LARGE SCALE GENOMIC DNA]</scope>
    <source>
        <strain evidence="7 8">BOTRYCO-2</strain>
    </source>
</reference>
<evidence type="ECO:0000256" key="4">
    <source>
        <dbReference type="ARBA" id="ARBA00023136"/>
    </source>
</evidence>
<keyword evidence="2 5" id="KW-0812">Transmembrane</keyword>
<accession>A0A2P2E962</accession>
<dbReference type="Pfam" id="PF07298">
    <property type="entry name" value="NnrU"/>
    <property type="match status" value="1"/>
</dbReference>
<dbReference type="EMBL" id="BFBR01000003">
    <property type="protein sequence ID" value="GBF57554.1"/>
    <property type="molecule type" value="Genomic_DNA"/>
</dbReference>
<organism evidence="7 8">
    <name type="scientific">Candidatus Phycosocius bacilliformis</name>
    <dbReference type="NCBI Taxonomy" id="1445552"/>
    <lineage>
        <taxon>Bacteria</taxon>
        <taxon>Pseudomonadati</taxon>
        <taxon>Pseudomonadota</taxon>
        <taxon>Alphaproteobacteria</taxon>
        <taxon>Caulobacterales</taxon>
        <taxon>Caulobacterales incertae sedis</taxon>
        <taxon>Candidatus Phycosocius</taxon>
    </lineage>
</organism>
<dbReference type="InterPro" id="IPR009915">
    <property type="entry name" value="NnrU_dom"/>
</dbReference>
<protein>
    <recommendedName>
        <fullName evidence="6">NnrU domain-containing protein</fullName>
    </recommendedName>
</protein>
<comment type="subcellular location">
    <subcellularLocation>
        <location evidence="1">Membrane</location>
        <topology evidence="1">Multi-pass membrane protein</topology>
    </subcellularLocation>
</comment>
<feature type="transmembrane region" description="Helical" evidence="5">
    <location>
        <begin position="72"/>
        <end position="92"/>
    </location>
</feature>